<evidence type="ECO:0000256" key="3">
    <source>
        <dbReference type="PIRNR" id="PIRNR000858"/>
    </source>
</evidence>
<dbReference type="SMART" id="SM00882">
    <property type="entry name" value="CoA_trans"/>
    <property type="match status" value="1"/>
</dbReference>
<accession>A0A1Y1S2Y2</accession>
<evidence type="ECO:0000256" key="2">
    <source>
        <dbReference type="ARBA" id="ARBA00022679"/>
    </source>
</evidence>
<dbReference type="PANTHER" id="PTHR43293:SF1">
    <property type="entry name" value="ACETATE COA-TRANSFERASE YDIF"/>
    <property type="match status" value="1"/>
</dbReference>
<dbReference type="GO" id="GO:0046952">
    <property type="term" value="P:ketone body catabolic process"/>
    <property type="evidence" value="ECO:0007669"/>
    <property type="project" value="InterPro"/>
</dbReference>
<dbReference type="RefSeq" id="WP_083047656.1">
    <property type="nucleotide sequence ID" value="NZ_MWQY01000002.1"/>
</dbReference>
<organism evidence="5 6">
    <name type="scientific">Marispirochaeta aestuarii</name>
    <dbReference type="NCBI Taxonomy" id="1963862"/>
    <lineage>
        <taxon>Bacteria</taxon>
        <taxon>Pseudomonadati</taxon>
        <taxon>Spirochaetota</taxon>
        <taxon>Spirochaetia</taxon>
        <taxon>Spirochaetales</taxon>
        <taxon>Spirochaetaceae</taxon>
        <taxon>Marispirochaeta</taxon>
    </lineage>
</organism>
<dbReference type="AlphaFoldDB" id="A0A1Y1S2Y2"/>
<dbReference type="OrthoDB" id="9805230at2"/>
<dbReference type="PIRSF" id="PIRSF000858">
    <property type="entry name" value="SCOT-t"/>
    <property type="match status" value="1"/>
</dbReference>
<dbReference type="InterPro" id="IPR037171">
    <property type="entry name" value="NagB/RpiA_transferase-like"/>
</dbReference>
<dbReference type="Proteomes" id="UP000192343">
    <property type="component" value="Unassembled WGS sequence"/>
</dbReference>
<feature type="active site" description="5-glutamyl coenzyme A thioester intermediate" evidence="4">
    <location>
        <position position="322"/>
    </location>
</feature>
<keyword evidence="6" id="KW-1185">Reference proteome</keyword>
<protein>
    <submittedName>
        <fullName evidence="5">Acyl CoA:acetate/3-ketoacid CoA transferase</fullName>
    </submittedName>
</protein>
<keyword evidence="2 3" id="KW-0808">Transferase</keyword>
<comment type="similarity">
    <text evidence="1 3">Belongs to the 3-oxoacid CoA-transferase family.</text>
</comment>
<name>A0A1Y1S2Y2_9SPIO</name>
<dbReference type="EMBL" id="MWQY01000002">
    <property type="protein sequence ID" value="ORC37721.1"/>
    <property type="molecule type" value="Genomic_DNA"/>
</dbReference>
<proteinExistence type="inferred from homology"/>
<reference evidence="5 6" key="1">
    <citation type="submission" date="2017-03" db="EMBL/GenBank/DDBJ databases">
        <title>Draft Genome sequence of Marispirochaeta sp. strain JC444.</title>
        <authorList>
            <person name="Shivani Y."/>
            <person name="Subhash Y."/>
            <person name="Sasikala C."/>
            <person name="Ramana C."/>
        </authorList>
    </citation>
    <scope>NUCLEOTIDE SEQUENCE [LARGE SCALE GENOMIC DNA]</scope>
    <source>
        <strain evidence="5 6">JC444</strain>
    </source>
</reference>
<dbReference type="GO" id="GO:0008410">
    <property type="term" value="F:CoA-transferase activity"/>
    <property type="evidence" value="ECO:0007669"/>
    <property type="project" value="InterPro"/>
</dbReference>
<evidence type="ECO:0000256" key="4">
    <source>
        <dbReference type="PIRSR" id="PIRSR000858-1"/>
    </source>
</evidence>
<dbReference type="InterPro" id="IPR014388">
    <property type="entry name" value="3-oxoacid_CoA-transferase"/>
</dbReference>
<dbReference type="Gene3D" id="3.40.1080.10">
    <property type="entry name" value="Glutaconate Coenzyme A-transferase"/>
    <property type="match status" value="2"/>
</dbReference>
<evidence type="ECO:0000256" key="1">
    <source>
        <dbReference type="ARBA" id="ARBA00007154"/>
    </source>
</evidence>
<dbReference type="STRING" id="1963862.B4O97_01585"/>
<gene>
    <name evidence="5" type="ORF">B4O97_01585</name>
</gene>
<sequence>MKDKILSAEAAVALIGDGARVALHGSGGGICEPTLLLKKLGERFQKNGNPKGISIVHSTGIGNKEGTGIDLIAFAGLVKRDIAGHFGMSPKMGELILGNQVEAYNFPQGVLSHMFHAVAARTPGVITKIGLNTYVDPRLEGGKANDLATEDLVKVIELDGEEWLFFPRFEFDFAFVRGTTADLNGNITNEEDGPFLEGMAIAQAVKNCGGTVIAQVKYLAENGTLDPQQVRIPGIYVDHIVVDPEQTQTCLHSYEPSFAGKVRIPLTRMEPLSLGPKKIIARRAAKELFEGAIVNLGYGAPDGVAAVASEEGILDKFTLTVEQGSIGGRPAGGVVFGTAYNPEAIIPMDAQFTFYDGGGLDLAYLGMAQVDQHGNVNSSRVGRMLAGCGGFINITQNAKKVIFCGTFTAKGLKCSVGDGKISIDQEGSVRKFVDRAAQITFSGDYAGSLGQPVLYVTERAVFSRSPEGLMLEEIAPGVDLERDILAHMDFKPLISPDLKEMDPDFFRE</sequence>
<comment type="caution">
    <text evidence="5">The sequence shown here is derived from an EMBL/GenBank/DDBJ whole genome shotgun (WGS) entry which is preliminary data.</text>
</comment>
<dbReference type="Pfam" id="PF01144">
    <property type="entry name" value="CoA_trans"/>
    <property type="match status" value="1"/>
</dbReference>
<dbReference type="PANTHER" id="PTHR43293">
    <property type="entry name" value="ACETATE COA-TRANSFERASE YDIF"/>
    <property type="match status" value="1"/>
</dbReference>
<dbReference type="SUPFAM" id="SSF100950">
    <property type="entry name" value="NagB/RpiA/CoA transferase-like"/>
    <property type="match status" value="2"/>
</dbReference>
<dbReference type="InterPro" id="IPR004165">
    <property type="entry name" value="CoA_trans_fam_I"/>
</dbReference>
<evidence type="ECO:0000313" key="6">
    <source>
        <dbReference type="Proteomes" id="UP000192343"/>
    </source>
</evidence>
<evidence type="ECO:0000313" key="5">
    <source>
        <dbReference type="EMBL" id="ORC37721.1"/>
    </source>
</evidence>